<dbReference type="Proteomes" id="UP001595868">
    <property type="component" value="Unassembled WGS sequence"/>
</dbReference>
<reference evidence="3" key="1">
    <citation type="journal article" date="2019" name="Int. J. Syst. Evol. Microbiol.">
        <title>The Global Catalogue of Microorganisms (GCM) 10K type strain sequencing project: providing services to taxonomists for standard genome sequencing and annotation.</title>
        <authorList>
            <consortium name="The Broad Institute Genomics Platform"/>
            <consortium name="The Broad Institute Genome Sequencing Center for Infectious Disease"/>
            <person name="Wu L."/>
            <person name="Ma J."/>
        </authorList>
    </citation>
    <scope>NUCLEOTIDE SEQUENCE [LARGE SCALE GENOMIC DNA]</scope>
    <source>
        <strain evidence="3">2902at01</strain>
    </source>
</reference>
<dbReference type="EMBL" id="JBHSBN010000027">
    <property type="protein sequence ID" value="MFC4109706.1"/>
    <property type="molecule type" value="Genomic_DNA"/>
</dbReference>
<keyword evidence="3" id="KW-1185">Reference proteome</keyword>
<keyword evidence="1" id="KW-0732">Signal</keyword>
<protein>
    <recommendedName>
        <fullName evidence="4">L,D-transpeptidase catalytic domain</fullName>
    </recommendedName>
</protein>
<dbReference type="RefSeq" id="WP_377551429.1">
    <property type="nucleotide sequence ID" value="NZ_JBHSBN010000027.1"/>
</dbReference>
<gene>
    <name evidence="2" type="ORF">ACFOX0_27705</name>
</gene>
<feature type="signal peptide" evidence="1">
    <location>
        <begin position="1"/>
        <end position="28"/>
    </location>
</feature>
<evidence type="ECO:0000313" key="3">
    <source>
        <dbReference type="Proteomes" id="UP001595868"/>
    </source>
</evidence>
<evidence type="ECO:0008006" key="4">
    <source>
        <dbReference type="Google" id="ProtNLM"/>
    </source>
</evidence>
<evidence type="ECO:0000256" key="1">
    <source>
        <dbReference type="SAM" id="SignalP"/>
    </source>
</evidence>
<comment type="caution">
    <text evidence="2">The sequence shown here is derived from an EMBL/GenBank/DDBJ whole genome shotgun (WGS) entry which is preliminary data.</text>
</comment>
<proteinExistence type="predicted"/>
<name>A0ABV8KVP3_9ACTN</name>
<evidence type="ECO:0000313" key="2">
    <source>
        <dbReference type="EMBL" id="MFC4109706.1"/>
    </source>
</evidence>
<sequence length="195" mass="20900">MSQTKRAYLAATVAGFTIALSVITPASAYSDVLQSDCQSSKTNPTMTFDKGTAPYGNLYTYYSSAAYCGSQLMATRRKVTMKAGSGDGTSNDCTSNKGWLPNGSYTPRYEVNHQTSSTVVKGSVWNLGNKLCSAGTVTRTELFIHSQGGNGGSWTESNYKSAGCIKINQTDRTYLKSLYDQPVYGSSSTKLTVTS</sequence>
<feature type="chain" id="PRO_5046320407" description="L,D-transpeptidase catalytic domain" evidence="1">
    <location>
        <begin position="29"/>
        <end position="195"/>
    </location>
</feature>
<accession>A0ABV8KVP3</accession>
<organism evidence="2 3">
    <name type="scientific">Micromonospora zhanjiangensis</name>
    <dbReference type="NCBI Taxonomy" id="1522057"/>
    <lineage>
        <taxon>Bacteria</taxon>
        <taxon>Bacillati</taxon>
        <taxon>Actinomycetota</taxon>
        <taxon>Actinomycetes</taxon>
        <taxon>Micromonosporales</taxon>
        <taxon>Micromonosporaceae</taxon>
        <taxon>Micromonospora</taxon>
    </lineage>
</organism>